<evidence type="ECO:0000256" key="4">
    <source>
        <dbReference type="ARBA" id="ARBA00022980"/>
    </source>
</evidence>
<keyword evidence="11" id="KW-1185">Reference proteome</keyword>
<feature type="compositionally biased region" description="Basic and acidic residues" evidence="7">
    <location>
        <begin position="455"/>
        <end position="471"/>
    </location>
</feature>
<keyword evidence="2 6" id="KW-0699">rRNA-binding</keyword>
<dbReference type="CDD" id="cd06087">
    <property type="entry name" value="KOW_RPS4"/>
    <property type="match status" value="1"/>
</dbReference>
<dbReference type="SMART" id="SM00739">
    <property type="entry name" value="KOW"/>
    <property type="match status" value="1"/>
</dbReference>
<dbReference type="InterPro" id="IPR013843">
    <property type="entry name" value="Ribosomal_eS4_N"/>
</dbReference>
<feature type="compositionally biased region" description="Polar residues" evidence="7">
    <location>
        <begin position="823"/>
        <end position="836"/>
    </location>
</feature>
<dbReference type="Pfam" id="PF00900">
    <property type="entry name" value="Ribosomal_S4e"/>
    <property type="match status" value="1"/>
</dbReference>
<feature type="compositionally biased region" description="Polar residues" evidence="7">
    <location>
        <begin position="316"/>
        <end position="326"/>
    </location>
</feature>
<dbReference type="InterPro" id="IPR036986">
    <property type="entry name" value="S4_RNA-bd_sf"/>
</dbReference>
<feature type="compositionally biased region" description="Basic and acidic residues" evidence="7">
    <location>
        <begin position="795"/>
        <end position="804"/>
    </location>
</feature>
<feature type="compositionally biased region" description="Low complexity" evidence="7">
    <location>
        <begin position="744"/>
        <end position="754"/>
    </location>
</feature>
<feature type="compositionally biased region" description="Polar residues" evidence="7">
    <location>
        <begin position="670"/>
        <end position="679"/>
    </location>
</feature>
<comment type="caution">
    <text evidence="10">The sequence shown here is derived from an EMBL/GenBank/DDBJ whole genome shotgun (WGS) entry which is preliminary data.</text>
</comment>
<dbReference type="Gene3D" id="2.30.30.30">
    <property type="match status" value="1"/>
</dbReference>
<dbReference type="FunFam" id="2.40.50.740:FF:000001">
    <property type="entry name" value="40S ribosomal protein S4"/>
    <property type="match status" value="1"/>
</dbReference>
<evidence type="ECO:0000313" key="11">
    <source>
        <dbReference type="Proteomes" id="UP000738359"/>
    </source>
</evidence>
<dbReference type="InterPro" id="IPR018199">
    <property type="entry name" value="Ribosomal_eS4_N_CS"/>
</dbReference>
<feature type="compositionally biased region" description="Low complexity" evidence="7">
    <location>
        <begin position="589"/>
        <end position="621"/>
    </location>
</feature>
<gene>
    <name evidence="10" type="primary">RPS4_2</name>
    <name evidence="10" type="ORF">BGZ70_008831</name>
</gene>
<sequence length="1181" mass="129484">MSKEHAESLALPDSAHAEGAPPVRSRKQSADSVLARTRREAIALDGLMFESSTTADDSSLSPTAAEKQPGQTQRVSDRPQHVGHGRPDQAGSSGDGDGGLQQIKTQDLQQNAASTSRDSSPSTSIASTLSETSPGLLSVHQETHFESERENGLAPPSLARSVSRSKRQSLFMGDHITINQEGPIIVSPSSHSPNSNDDQEDMKEVQIETEDPSHLFWVPFHLHPEIAPNEYNKWLSKHGVDSGSTDGAPSSRSPSVSRRKSVLSALYNPEEDKDEQPNKPAKIDEESQDSDFLSGVFSMPLDQMGEPPLKTKTSLRRSVSLSATSPTRDHFPTDAEEDLVAVKRPGALERGGLSLLRRSARTKIRRNSTASNDTRNDVSRLRQTISATGEYPAVSLVDNGPLPRPSTAEQAVAADITGQATVQPRKEGENAPLKRFVSTLRDSSKPTITTYVEPHLLEQQRKENNEANGDRQEDEEAPSFRISAPGNLENSAAARSLAETIEHDRKEKLDNPALNYPIPPPVKLAQNLLQEPGSQAASPSKTAPPSPASHQQAKLKQSGQQHSNISHSKKPSTWSWLWGKERAGEKGTEPSPSGSSSGTPAAGKPNSPPTSQSQSPDGSSPTVPPNESTSKKPSTLSLLFSRNGKSASSKSQAATAENAHSSAMGGAHGLSTSSSKPKYSNYNRLPIHIERAIYRLSHVKLANPRRPLHEQVLISNMMFWYLGVIQQQQMLQQQADLRQQEQLQQQQQALQQKQGRSGSPDKFKDDSKEDKDSKSKQKPKKRKSQKKKNRGPSKSAERIVKSPDYELQQQFHVNQAAAHTGRPRQQGSSLPSTNGAPKNAGRSGGDLGSQPNGDPAEYDEEGKRVGGVASYSDSYESDGDDNQPRHDRQQDDQRIGSQSDTLTGLSIKAAPKSQQEEDEEDDDARGPKKHLKRLNAPKHWMLDKLTGTYAPRPTAGPHKLRECLPLVILMRNRLKYALNGKEVQSILMQRLVKVDGKVRTDSTFPAGFMDAISIEKTGENFRLVYDTKGRFTVHRITAEEAKYKLCKVKKVQLGAKGIPFVVTHDGRTLRYPDPLIKVNDTIKLDLETSKFSEFIKFEVGNVAMVTGGRNTGRVGVITHRERHIGGFDIVHIKDVLDRQFATRLSNVFVIGEGNKPWVSLPKNKGVKLTIAEERDRRRAAN</sequence>
<accession>A0A9P6JDV9</accession>
<evidence type="ECO:0000259" key="8">
    <source>
        <dbReference type="SMART" id="SM00739"/>
    </source>
</evidence>
<feature type="region of interest" description="Disordered" evidence="7">
    <location>
        <begin position="744"/>
        <end position="936"/>
    </location>
</feature>
<feature type="compositionally biased region" description="Basic and acidic residues" evidence="7">
    <location>
        <begin position="141"/>
        <end position="151"/>
    </location>
</feature>
<protein>
    <submittedName>
        <fullName evidence="10">40S ribosomal protein S4</fullName>
    </submittedName>
</protein>
<dbReference type="HAMAP" id="MF_00485">
    <property type="entry name" value="Ribosomal_eS4"/>
    <property type="match status" value="1"/>
</dbReference>
<dbReference type="InterPro" id="IPR014722">
    <property type="entry name" value="Rib_uL2_dom2"/>
</dbReference>
<proteinExistence type="inferred from homology"/>
<feature type="compositionally biased region" description="Polar residues" evidence="7">
    <location>
        <begin position="102"/>
        <end position="111"/>
    </location>
</feature>
<dbReference type="Pfam" id="PF08632">
    <property type="entry name" value="Zds_C"/>
    <property type="match status" value="1"/>
</dbReference>
<dbReference type="Proteomes" id="UP000738359">
    <property type="component" value="Unassembled WGS sequence"/>
</dbReference>
<dbReference type="OrthoDB" id="1109245at2759"/>
<dbReference type="GO" id="GO:0003735">
    <property type="term" value="F:structural constituent of ribosome"/>
    <property type="evidence" value="ECO:0007669"/>
    <property type="project" value="InterPro"/>
</dbReference>
<dbReference type="EMBL" id="JAAAHY010000067">
    <property type="protein sequence ID" value="KAF9967620.1"/>
    <property type="molecule type" value="Genomic_DNA"/>
</dbReference>
<organism evidence="10 11">
    <name type="scientific">Mortierella alpina</name>
    <name type="common">Oleaginous fungus</name>
    <name type="synonym">Mortierella renispora</name>
    <dbReference type="NCBI Taxonomy" id="64518"/>
    <lineage>
        <taxon>Eukaryota</taxon>
        <taxon>Fungi</taxon>
        <taxon>Fungi incertae sedis</taxon>
        <taxon>Mucoromycota</taxon>
        <taxon>Mortierellomycotina</taxon>
        <taxon>Mortierellomycetes</taxon>
        <taxon>Mortierellales</taxon>
        <taxon>Mortierellaceae</taxon>
        <taxon>Mortierella</taxon>
    </lineage>
</organism>
<reference evidence="10" key="1">
    <citation type="journal article" date="2020" name="Fungal Divers.">
        <title>Resolving the Mortierellaceae phylogeny through synthesis of multi-gene phylogenetics and phylogenomics.</title>
        <authorList>
            <person name="Vandepol N."/>
            <person name="Liber J."/>
            <person name="Desiro A."/>
            <person name="Na H."/>
            <person name="Kennedy M."/>
            <person name="Barry K."/>
            <person name="Grigoriev I.V."/>
            <person name="Miller A.N."/>
            <person name="O'Donnell K."/>
            <person name="Stajich J.E."/>
            <person name="Bonito G."/>
        </authorList>
    </citation>
    <scope>NUCLEOTIDE SEQUENCE</scope>
    <source>
        <strain evidence="10">CK1249</strain>
    </source>
</reference>
<evidence type="ECO:0000256" key="6">
    <source>
        <dbReference type="PROSITE-ProRule" id="PRU00182"/>
    </source>
</evidence>
<dbReference type="InterPro" id="IPR013941">
    <property type="entry name" value="ZDS1_C"/>
</dbReference>
<feature type="region of interest" description="Disordered" evidence="7">
    <location>
        <begin position="240"/>
        <end position="332"/>
    </location>
</feature>
<feature type="compositionally biased region" description="Basic residues" evidence="7">
    <location>
        <begin position="776"/>
        <end position="791"/>
    </location>
</feature>
<dbReference type="GO" id="GO:0019843">
    <property type="term" value="F:rRNA binding"/>
    <property type="evidence" value="ECO:0007669"/>
    <property type="project" value="UniProtKB-KW"/>
</dbReference>
<dbReference type="InterPro" id="IPR013845">
    <property type="entry name" value="Ribosomal_eS4_central_region"/>
</dbReference>
<dbReference type="InterPro" id="IPR000876">
    <property type="entry name" value="Ribosomal_eS4"/>
</dbReference>
<feature type="compositionally biased region" description="Low complexity" evidence="7">
    <location>
        <begin position="112"/>
        <end position="130"/>
    </location>
</feature>
<evidence type="ECO:0000256" key="3">
    <source>
        <dbReference type="ARBA" id="ARBA00022884"/>
    </source>
</evidence>
<feature type="region of interest" description="Disordered" evidence="7">
    <location>
        <begin position="531"/>
        <end position="679"/>
    </location>
</feature>
<dbReference type="PANTHER" id="PTHR11581:SF0">
    <property type="entry name" value="SMALL RIBOSOMAL SUBUNIT PROTEIN ES4"/>
    <property type="match status" value="1"/>
</dbReference>
<dbReference type="FunFam" id="2.30.30.30:FF:000005">
    <property type="entry name" value="40S ribosomal protein S4"/>
    <property type="match status" value="1"/>
</dbReference>
<feature type="compositionally biased region" description="Polar residues" evidence="7">
    <location>
        <begin position="50"/>
        <end position="62"/>
    </location>
</feature>
<feature type="domain" description="KOW" evidence="8">
    <location>
        <begin position="1096"/>
        <end position="1123"/>
    </location>
</feature>
<feature type="compositionally biased region" description="Basic and acidic residues" evidence="7">
    <location>
        <begin position="759"/>
        <end position="775"/>
    </location>
</feature>
<keyword evidence="4 10" id="KW-0689">Ribosomal protein</keyword>
<evidence type="ECO:0000256" key="2">
    <source>
        <dbReference type="ARBA" id="ARBA00022730"/>
    </source>
</evidence>
<dbReference type="PROSITE" id="PS50889">
    <property type="entry name" value="S4"/>
    <property type="match status" value="1"/>
</dbReference>
<evidence type="ECO:0000313" key="10">
    <source>
        <dbReference type="EMBL" id="KAF9967620.1"/>
    </source>
</evidence>
<evidence type="ECO:0000256" key="1">
    <source>
        <dbReference type="ARBA" id="ARBA00007500"/>
    </source>
</evidence>
<dbReference type="Gene3D" id="3.10.290.10">
    <property type="entry name" value="RNA-binding S4 domain"/>
    <property type="match status" value="1"/>
</dbReference>
<feature type="region of interest" description="Disordered" evidence="7">
    <location>
        <begin position="1"/>
        <end position="209"/>
    </location>
</feature>
<dbReference type="SMART" id="SM01327">
    <property type="entry name" value="Zds_C"/>
    <property type="match status" value="1"/>
</dbReference>
<dbReference type="PROSITE" id="PS00528">
    <property type="entry name" value="RIBOSOMAL_S4E"/>
    <property type="match status" value="1"/>
</dbReference>
<feature type="compositionally biased region" description="Low complexity" evidence="7">
    <location>
        <begin position="631"/>
        <end position="656"/>
    </location>
</feature>
<dbReference type="PANTHER" id="PTHR11581">
    <property type="entry name" value="30S/40S RIBOSOMAL PROTEIN S4"/>
    <property type="match status" value="1"/>
</dbReference>
<keyword evidence="3 6" id="KW-0694">RNA-binding</keyword>
<dbReference type="InterPro" id="IPR041982">
    <property type="entry name" value="Ribosomal_eS4_KOW"/>
</dbReference>
<evidence type="ECO:0000256" key="5">
    <source>
        <dbReference type="ARBA" id="ARBA00023274"/>
    </source>
</evidence>
<dbReference type="FunFam" id="3.10.290.10:FF:000051">
    <property type="entry name" value="40S ribosomal protein S4, X isoform"/>
    <property type="match status" value="1"/>
</dbReference>
<feature type="compositionally biased region" description="Low complexity" evidence="7">
    <location>
        <begin position="187"/>
        <end position="196"/>
    </location>
</feature>
<dbReference type="InterPro" id="IPR032277">
    <property type="entry name" value="Ribosomal_eS4_C"/>
</dbReference>
<feature type="compositionally biased region" description="Basic and acidic residues" evidence="7">
    <location>
        <begin position="579"/>
        <end position="588"/>
    </location>
</feature>
<feature type="region of interest" description="Disordered" evidence="7">
    <location>
        <begin position="445"/>
        <end position="493"/>
    </location>
</feature>
<feature type="compositionally biased region" description="Basic residues" evidence="7">
    <location>
        <begin position="927"/>
        <end position="936"/>
    </location>
</feature>
<dbReference type="GO" id="GO:0022627">
    <property type="term" value="C:cytosolic small ribosomal subunit"/>
    <property type="evidence" value="ECO:0007669"/>
    <property type="project" value="TreeGrafter"/>
</dbReference>
<name>A0A9P6JDV9_MORAP</name>
<dbReference type="InterPro" id="IPR038237">
    <property type="entry name" value="Ribosomal_eS4_central_sf"/>
</dbReference>
<evidence type="ECO:0000256" key="7">
    <source>
        <dbReference type="SAM" id="MobiDB-lite"/>
    </source>
</evidence>
<feature type="domain" description="Protein Zds1 C-terminal" evidence="9">
    <location>
        <begin position="674"/>
        <end position="726"/>
    </location>
</feature>
<dbReference type="Gene3D" id="2.40.50.740">
    <property type="match status" value="1"/>
</dbReference>
<dbReference type="Pfam" id="PF16121">
    <property type="entry name" value="40S_S4_C"/>
    <property type="match status" value="1"/>
</dbReference>
<feature type="compositionally biased region" description="Basic and acidic residues" evidence="7">
    <location>
        <begin position="275"/>
        <end position="285"/>
    </location>
</feature>
<comment type="similarity">
    <text evidence="1">Belongs to the eukaryotic ribosomal protein eS4 family.</text>
</comment>
<dbReference type="InterPro" id="IPR005824">
    <property type="entry name" value="KOW"/>
</dbReference>
<keyword evidence="5" id="KW-0687">Ribonucleoprotein</keyword>
<feature type="compositionally biased region" description="Polar residues" evidence="7">
    <location>
        <begin position="895"/>
        <end position="904"/>
    </location>
</feature>
<dbReference type="GO" id="GO:0006412">
    <property type="term" value="P:translation"/>
    <property type="evidence" value="ECO:0007669"/>
    <property type="project" value="InterPro"/>
</dbReference>
<feature type="compositionally biased region" description="Polar residues" evidence="7">
    <location>
        <begin position="550"/>
        <end position="575"/>
    </location>
</feature>
<evidence type="ECO:0000259" key="9">
    <source>
        <dbReference type="SMART" id="SM01327"/>
    </source>
</evidence>
<dbReference type="Pfam" id="PF08071">
    <property type="entry name" value="RS4NT"/>
    <property type="match status" value="1"/>
</dbReference>
<dbReference type="CDD" id="cd00165">
    <property type="entry name" value="S4"/>
    <property type="match status" value="1"/>
</dbReference>
<feature type="compositionally biased region" description="Basic and acidic residues" evidence="7">
    <location>
        <begin position="882"/>
        <end position="894"/>
    </location>
</feature>
<dbReference type="AlphaFoldDB" id="A0A9P6JDV9"/>